<evidence type="ECO:0000256" key="3">
    <source>
        <dbReference type="ARBA" id="ARBA00022475"/>
    </source>
</evidence>
<evidence type="ECO:0000256" key="5">
    <source>
        <dbReference type="ARBA" id="ARBA00022989"/>
    </source>
</evidence>
<feature type="transmembrane region" description="Helical" evidence="7">
    <location>
        <begin position="376"/>
        <end position="395"/>
    </location>
</feature>
<keyword evidence="5 7" id="KW-1133">Transmembrane helix</keyword>
<keyword evidence="2" id="KW-0813">Transport</keyword>
<dbReference type="Gene3D" id="1.20.1250.20">
    <property type="entry name" value="MFS general substrate transporter like domains"/>
    <property type="match status" value="1"/>
</dbReference>
<keyword evidence="4 7" id="KW-0812">Transmembrane</keyword>
<comment type="caution">
    <text evidence="8">The sequence shown here is derived from an EMBL/GenBank/DDBJ whole genome shotgun (WGS) entry which is preliminary data.</text>
</comment>
<feature type="transmembrane region" description="Helical" evidence="7">
    <location>
        <begin position="226"/>
        <end position="247"/>
    </location>
</feature>
<protein>
    <recommendedName>
        <fullName evidence="10">Major Facilitator Superfamily protein</fullName>
    </recommendedName>
</protein>
<proteinExistence type="predicted"/>
<dbReference type="EMBL" id="BMMX01000001">
    <property type="protein sequence ID" value="GGK70824.1"/>
    <property type="molecule type" value="Genomic_DNA"/>
</dbReference>
<evidence type="ECO:0000256" key="1">
    <source>
        <dbReference type="ARBA" id="ARBA00004651"/>
    </source>
</evidence>
<evidence type="ECO:0000313" key="8">
    <source>
        <dbReference type="EMBL" id="GGK70824.1"/>
    </source>
</evidence>
<keyword evidence="6 7" id="KW-0472">Membrane</keyword>
<evidence type="ECO:0008006" key="10">
    <source>
        <dbReference type="Google" id="ProtNLM"/>
    </source>
</evidence>
<feature type="transmembrane region" description="Helical" evidence="7">
    <location>
        <begin position="51"/>
        <end position="69"/>
    </location>
</feature>
<dbReference type="AlphaFoldDB" id="A0A8J3FK46"/>
<keyword evidence="3" id="KW-1003">Cell membrane</keyword>
<dbReference type="Pfam" id="PF05977">
    <property type="entry name" value="MFS_3"/>
    <property type="match status" value="1"/>
</dbReference>
<feature type="transmembrane region" description="Helical" evidence="7">
    <location>
        <begin position="90"/>
        <end position="116"/>
    </location>
</feature>
<feature type="transmembrane region" description="Helical" evidence="7">
    <location>
        <begin position="172"/>
        <end position="192"/>
    </location>
</feature>
<evidence type="ECO:0000256" key="6">
    <source>
        <dbReference type="ARBA" id="ARBA00023136"/>
    </source>
</evidence>
<feature type="transmembrane region" description="Helical" evidence="7">
    <location>
        <begin position="350"/>
        <end position="370"/>
    </location>
</feature>
<dbReference type="GO" id="GO:0005886">
    <property type="term" value="C:plasma membrane"/>
    <property type="evidence" value="ECO:0007669"/>
    <property type="project" value="UniProtKB-SubCell"/>
</dbReference>
<dbReference type="PANTHER" id="PTHR23513:SF6">
    <property type="entry name" value="MAJOR FACILITATOR SUPERFAMILY ASSOCIATED DOMAIN-CONTAINING PROTEIN"/>
    <property type="match status" value="1"/>
</dbReference>
<dbReference type="InterPro" id="IPR010290">
    <property type="entry name" value="TM_effector"/>
</dbReference>
<feature type="transmembrane region" description="Helical" evidence="7">
    <location>
        <begin position="259"/>
        <end position="280"/>
    </location>
</feature>
<organism evidence="8 9">
    <name type="scientific">Mangrovihabitans endophyticus</name>
    <dbReference type="NCBI Taxonomy" id="1751298"/>
    <lineage>
        <taxon>Bacteria</taxon>
        <taxon>Bacillati</taxon>
        <taxon>Actinomycetota</taxon>
        <taxon>Actinomycetes</taxon>
        <taxon>Micromonosporales</taxon>
        <taxon>Micromonosporaceae</taxon>
        <taxon>Mangrovihabitans</taxon>
    </lineage>
</organism>
<dbReference type="InterPro" id="IPR036259">
    <property type="entry name" value="MFS_trans_sf"/>
</dbReference>
<dbReference type="Proteomes" id="UP000656042">
    <property type="component" value="Unassembled WGS sequence"/>
</dbReference>
<dbReference type="CDD" id="cd06173">
    <property type="entry name" value="MFS_MefA_like"/>
    <property type="match status" value="1"/>
</dbReference>
<gene>
    <name evidence="8" type="ORF">GCM10012284_00860</name>
</gene>
<reference evidence="8" key="1">
    <citation type="journal article" date="2014" name="Int. J. Syst. Evol. Microbiol.">
        <title>Complete genome sequence of Corynebacterium casei LMG S-19264T (=DSM 44701T), isolated from a smear-ripened cheese.</title>
        <authorList>
            <consortium name="US DOE Joint Genome Institute (JGI-PGF)"/>
            <person name="Walter F."/>
            <person name="Albersmeier A."/>
            <person name="Kalinowski J."/>
            <person name="Ruckert C."/>
        </authorList>
    </citation>
    <scope>NUCLEOTIDE SEQUENCE</scope>
    <source>
        <strain evidence="8">CGMCC 4.7299</strain>
    </source>
</reference>
<keyword evidence="9" id="KW-1185">Reference proteome</keyword>
<sequence length="414" mass="42007">MNAPAPSTSLWRNRDFALLWTSQSLSDLGASISALAMPLLVLTYTRSPVQAGLVGTVGLIARLVSRLPAGVLADRVNRRRALIACDAFRLAALVGLAASVATGHAGITVILAVTVFDAGGSTVFSTVEHASLRSIVPASHLATAVARNEARTYAAGLAGPPLGGLLFGLAHALPFAGNALTSILSITGVALIRKPMQAVRDQPTSGHAAALTEGIHFTISHPFLRAVLLIAAPLNFALSGAIFAIIISLQRTGTEPAVIGLVETIAAVGGLAGALACPPLQRRLPLSTLSRMICWASIGLLALSAAFAGGIAMAFPLAAALFLGPACNAALFGHQAAITPDHLQGRVLSVIFLCANSASAASPILAGVLVAQWNGATALLLFAAAVGISAAAATMSRGIRTARPVTAPDAHVSR</sequence>
<accession>A0A8J3FK46</accession>
<evidence type="ECO:0000256" key="7">
    <source>
        <dbReference type="SAM" id="Phobius"/>
    </source>
</evidence>
<evidence type="ECO:0000256" key="4">
    <source>
        <dbReference type="ARBA" id="ARBA00022692"/>
    </source>
</evidence>
<dbReference type="PANTHER" id="PTHR23513">
    <property type="entry name" value="INTEGRAL MEMBRANE EFFLUX PROTEIN-RELATED"/>
    <property type="match status" value="1"/>
</dbReference>
<evidence type="ECO:0000313" key="9">
    <source>
        <dbReference type="Proteomes" id="UP000656042"/>
    </source>
</evidence>
<dbReference type="RefSeq" id="WP_189077002.1">
    <property type="nucleotide sequence ID" value="NZ_BMMX01000001.1"/>
</dbReference>
<feature type="transmembrane region" description="Helical" evidence="7">
    <location>
        <begin position="292"/>
        <end position="311"/>
    </location>
</feature>
<evidence type="ECO:0000256" key="2">
    <source>
        <dbReference type="ARBA" id="ARBA00022448"/>
    </source>
</evidence>
<dbReference type="SUPFAM" id="SSF103473">
    <property type="entry name" value="MFS general substrate transporter"/>
    <property type="match status" value="1"/>
</dbReference>
<name>A0A8J3FK46_9ACTN</name>
<reference evidence="8" key="2">
    <citation type="submission" date="2020-09" db="EMBL/GenBank/DDBJ databases">
        <authorList>
            <person name="Sun Q."/>
            <person name="Zhou Y."/>
        </authorList>
    </citation>
    <scope>NUCLEOTIDE SEQUENCE</scope>
    <source>
        <strain evidence="8">CGMCC 4.7299</strain>
    </source>
</reference>
<comment type="subcellular location">
    <subcellularLocation>
        <location evidence="1">Cell membrane</location>
        <topology evidence="1">Multi-pass membrane protein</topology>
    </subcellularLocation>
</comment>